<dbReference type="GO" id="GO:0019305">
    <property type="term" value="P:dTDP-rhamnose biosynthetic process"/>
    <property type="evidence" value="ECO:0007669"/>
    <property type="project" value="UniProtKB-UniPathway"/>
</dbReference>
<dbReference type="GO" id="GO:0009243">
    <property type="term" value="P:O antigen biosynthetic process"/>
    <property type="evidence" value="ECO:0007669"/>
    <property type="project" value="UniProtKB-UniPathway"/>
</dbReference>
<gene>
    <name evidence="8" type="ORF">BIY29_18495</name>
</gene>
<sequence length="286" mass="31715">MKVLLTGAKGQLGRCFQDRLPEGWTLLATDSDELDITDADKVSQTVQEHHPDVIVNAAAYTAVDKAESEPELAARINVTGPQNLARAASSINARLVHVSTDYVFDGKSERPYIETDPVNPLGVYGKTKLDGERMVLKEASNSIIVRTAWVFSEYGNNFVKTMLRLGKEQDSLGIVSDQRGCPTYAGDIAGAIIQLINKDANAGIYHYCGDKEVSWYEFAKYIFNEAADNKLIAVKPRLNSLLTIQYPTPTERPKYSVLSCDKIISYGISLSSWRVALENILRKMYV</sequence>
<dbReference type="EMBL" id="MJLZ01000071">
    <property type="protein sequence ID" value="RLM18275.1"/>
    <property type="molecule type" value="Genomic_DNA"/>
</dbReference>
<keyword evidence="6" id="KW-0521">NADP</keyword>
<dbReference type="EC" id="1.1.1.133" evidence="3 6"/>
<accession>A0A421DJ51</accession>
<dbReference type="OrthoDB" id="9803892at2"/>
<dbReference type="SUPFAM" id="SSF51735">
    <property type="entry name" value="NAD(P)-binding Rossmann-fold domains"/>
    <property type="match status" value="1"/>
</dbReference>
<dbReference type="UniPathway" id="UPA00281"/>
<comment type="catalytic activity">
    <reaction evidence="5 6">
        <text>dTDP-beta-L-rhamnose + NADP(+) = dTDP-4-dehydro-beta-L-rhamnose + NADPH + H(+)</text>
        <dbReference type="Rhea" id="RHEA:21796"/>
        <dbReference type="ChEBI" id="CHEBI:15378"/>
        <dbReference type="ChEBI" id="CHEBI:57510"/>
        <dbReference type="ChEBI" id="CHEBI:57783"/>
        <dbReference type="ChEBI" id="CHEBI:58349"/>
        <dbReference type="ChEBI" id="CHEBI:62830"/>
        <dbReference type="EC" id="1.1.1.133"/>
    </reaction>
</comment>
<comment type="function">
    <text evidence="6">Catalyzes the reduction of dTDP-6-deoxy-L-lyxo-4-hexulose to yield dTDP-L-rhamnose.</text>
</comment>
<dbReference type="InterPro" id="IPR036291">
    <property type="entry name" value="NAD(P)-bd_dom_sf"/>
</dbReference>
<dbReference type="InterPro" id="IPR029903">
    <property type="entry name" value="RmlD-like-bd"/>
</dbReference>
<comment type="caution">
    <text evidence="8">The sequence shown here is derived from an EMBL/GenBank/DDBJ whole genome shotgun (WGS) entry which is preliminary data.</text>
</comment>
<organism evidence="8 9">
    <name type="scientific">Brenneria alni</name>
    <dbReference type="NCBI Taxonomy" id="71656"/>
    <lineage>
        <taxon>Bacteria</taxon>
        <taxon>Pseudomonadati</taxon>
        <taxon>Pseudomonadota</taxon>
        <taxon>Gammaproteobacteria</taxon>
        <taxon>Enterobacterales</taxon>
        <taxon>Pectobacteriaceae</taxon>
        <taxon>Brenneria</taxon>
    </lineage>
</organism>
<dbReference type="GO" id="GO:0008831">
    <property type="term" value="F:dTDP-4-dehydrorhamnose reductase activity"/>
    <property type="evidence" value="ECO:0007669"/>
    <property type="project" value="UniProtKB-EC"/>
</dbReference>
<keyword evidence="6" id="KW-0560">Oxidoreductase</keyword>
<evidence type="ECO:0000256" key="6">
    <source>
        <dbReference type="RuleBase" id="RU364082"/>
    </source>
</evidence>
<evidence type="ECO:0000256" key="3">
    <source>
        <dbReference type="ARBA" id="ARBA00012929"/>
    </source>
</evidence>
<dbReference type="UniPathway" id="UPA00124"/>
<dbReference type="FunFam" id="3.40.50.720:FF:000159">
    <property type="entry name" value="dTDP-4-dehydrorhamnose reductase"/>
    <property type="match status" value="1"/>
</dbReference>
<dbReference type="Pfam" id="PF04321">
    <property type="entry name" value="RmlD_sub_bind"/>
    <property type="match status" value="1"/>
</dbReference>
<evidence type="ECO:0000256" key="1">
    <source>
        <dbReference type="ARBA" id="ARBA00004781"/>
    </source>
</evidence>
<evidence type="ECO:0000256" key="4">
    <source>
        <dbReference type="ARBA" id="ARBA00017099"/>
    </source>
</evidence>
<dbReference type="Gene3D" id="3.40.50.720">
    <property type="entry name" value="NAD(P)-binding Rossmann-like Domain"/>
    <property type="match status" value="1"/>
</dbReference>
<dbReference type="InterPro" id="IPR005913">
    <property type="entry name" value="dTDP_dehydrorham_reduct"/>
</dbReference>
<protein>
    <recommendedName>
        <fullName evidence="4 6">dTDP-4-dehydrorhamnose reductase</fullName>
        <ecNumber evidence="3 6">1.1.1.133</ecNumber>
    </recommendedName>
</protein>
<dbReference type="PANTHER" id="PTHR10491">
    <property type="entry name" value="DTDP-4-DEHYDRORHAMNOSE REDUCTASE"/>
    <property type="match status" value="1"/>
</dbReference>
<dbReference type="AlphaFoldDB" id="A0A421DJ51"/>
<keyword evidence="9" id="KW-1185">Reference proteome</keyword>
<name>A0A421DJ51_9GAMM</name>
<dbReference type="Proteomes" id="UP000285648">
    <property type="component" value="Unassembled WGS sequence"/>
</dbReference>
<proteinExistence type="inferred from homology"/>
<dbReference type="RefSeq" id="WP_121576611.1">
    <property type="nucleotide sequence ID" value="NZ_MJLZ01000071.1"/>
</dbReference>
<dbReference type="GO" id="GO:0005829">
    <property type="term" value="C:cytosol"/>
    <property type="evidence" value="ECO:0007669"/>
    <property type="project" value="TreeGrafter"/>
</dbReference>
<dbReference type="Gene3D" id="3.90.25.10">
    <property type="entry name" value="UDP-galactose 4-epimerase, domain 1"/>
    <property type="match status" value="1"/>
</dbReference>
<feature type="domain" description="RmlD-like substrate binding" evidence="7">
    <location>
        <begin position="1"/>
        <end position="284"/>
    </location>
</feature>
<comment type="pathway">
    <text evidence="1 6">Carbohydrate biosynthesis; dTDP-L-rhamnose biosynthesis.</text>
</comment>
<dbReference type="NCBIfam" id="TIGR01214">
    <property type="entry name" value="rmlD"/>
    <property type="match status" value="1"/>
</dbReference>
<evidence type="ECO:0000256" key="5">
    <source>
        <dbReference type="ARBA" id="ARBA00048200"/>
    </source>
</evidence>
<evidence type="ECO:0000256" key="2">
    <source>
        <dbReference type="ARBA" id="ARBA00010944"/>
    </source>
</evidence>
<reference evidence="8 9" key="1">
    <citation type="submission" date="2016-09" db="EMBL/GenBank/DDBJ databases">
        <authorList>
            <person name="Doonan J."/>
            <person name="Pachebat J.A."/>
            <person name="Golyshin P.N."/>
            <person name="Denman S."/>
            <person name="Mcdonald J.E."/>
        </authorList>
    </citation>
    <scope>NUCLEOTIDE SEQUENCE [LARGE SCALE GENOMIC DNA]</scope>
    <source>
        <strain evidence="8 9">NCPPB 3934</strain>
    </source>
</reference>
<evidence type="ECO:0000313" key="8">
    <source>
        <dbReference type="EMBL" id="RLM18275.1"/>
    </source>
</evidence>
<evidence type="ECO:0000313" key="9">
    <source>
        <dbReference type="Proteomes" id="UP000285648"/>
    </source>
</evidence>
<comment type="similarity">
    <text evidence="2 6">Belongs to the dTDP-4-dehydrorhamnose reductase family.</text>
</comment>
<evidence type="ECO:0000259" key="7">
    <source>
        <dbReference type="Pfam" id="PF04321"/>
    </source>
</evidence>
<dbReference type="PANTHER" id="PTHR10491:SF4">
    <property type="entry name" value="METHIONINE ADENOSYLTRANSFERASE 2 SUBUNIT BETA"/>
    <property type="match status" value="1"/>
</dbReference>
<dbReference type="CDD" id="cd05254">
    <property type="entry name" value="dTDP_HR_like_SDR_e"/>
    <property type="match status" value="1"/>
</dbReference>
<comment type="cofactor">
    <cofactor evidence="6">
        <name>Mg(2+)</name>
        <dbReference type="ChEBI" id="CHEBI:18420"/>
    </cofactor>
    <text evidence="6">Binds 1 Mg(2+) ion per monomer.</text>
</comment>